<protein>
    <submittedName>
        <fullName evidence="2">Uncharacterized protein</fullName>
    </submittedName>
</protein>
<dbReference type="AlphaFoldDB" id="A0A1B7NTJ1"/>
<feature type="region of interest" description="Disordered" evidence="1">
    <location>
        <begin position="73"/>
        <end position="105"/>
    </location>
</feature>
<feature type="region of interest" description="Disordered" evidence="1">
    <location>
        <begin position="1"/>
        <end position="28"/>
    </location>
</feature>
<proteinExistence type="predicted"/>
<evidence type="ECO:0000256" key="1">
    <source>
        <dbReference type="SAM" id="MobiDB-lite"/>
    </source>
</evidence>
<sequence>MRGGVRPQPRALGRRKARKARNMNNQGASIRATNAVATGPGIRRTSAKTSSSITLNTRVSSKNQSALTAVCSGSLPQLPPTTDKTSIQPPGLSLSNKLQTHSRKKDQSDAYRECVICAEMKPLGRNGANFPTFPQCLHDPLTCTNCMSKHVVITLKTRALVNYSGTADTGAIDWTLCTCPQCNISLTESEIRSVLSRKENAAITGIAARIQLESHPRWTWCLSVTCSSGQIFPEAVSLS</sequence>
<feature type="region of interest" description="Disordered" evidence="1">
    <location>
        <begin position="36"/>
        <end position="55"/>
    </location>
</feature>
<feature type="compositionally biased region" description="Basic residues" evidence="1">
    <location>
        <begin position="12"/>
        <end position="21"/>
    </location>
</feature>
<dbReference type="EMBL" id="LGUA01000796">
    <property type="protein sequence ID" value="OAX80108.1"/>
    <property type="molecule type" value="Genomic_DNA"/>
</dbReference>
<accession>A0A1B7NTJ1</accession>
<feature type="compositionally biased region" description="Polar residues" evidence="1">
    <location>
        <begin position="80"/>
        <end position="99"/>
    </location>
</feature>
<evidence type="ECO:0000313" key="3">
    <source>
        <dbReference type="Proteomes" id="UP000091918"/>
    </source>
</evidence>
<evidence type="ECO:0000313" key="2">
    <source>
        <dbReference type="EMBL" id="OAX80108.1"/>
    </source>
</evidence>
<keyword evidence="3" id="KW-1185">Reference proteome</keyword>
<name>A0A1B7NTJ1_9EURO</name>
<comment type="caution">
    <text evidence="2">The sequence shown here is derived from an EMBL/GenBank/DDBJ whole genome shotgun (WGS) entry which is preliminary data.</text>
</comment>
<dbReference type="OrthoDB" id="1431934at2759"/>
<organism evidence="2 3">
    <name type="scientific">Emergomyces africanus</name>
    <dbReference type="NCBI Taxonomy" id="1955775"/>
    <lineage>
        <taxon>Eukaryota</taxon>
        <taxon>Fungi</taxon>
        <taxon>Dikarya</taxon>
        <taxon>Ascomycota</taxon>
        <taxon>Pezizomycotina</taxon>
        <taxon>Eurotiomycetes</taxon>
        <taxon>Eurotiomycetidae</taxon>
        <taxon>Onygenales</taxon>
        <taxon>Ajellomycetaceae</taxon>
        <taxon>Emergomyces</taxon>
    </lineage>
</organism>
<gene>
    <name evidence="2" type="ORF">ACJ72_05561</name>
</gene>
<dbReference type="STRING" id="1658172.A0A1B7NTJ1"/>
<dbReference type="Proteomes" id="UP000091918">
    <property type="component" value="Unassembled WGS sequence"/>
</dbReference>
<reference evidence="2 3" key="1">
    <citation type="submission" date="2015-07" db="EMBL/GenBank/DDBJ databases">
        <title>Emmonsia species relationships and genome sequence.</title>
        <authorList>
            <person name="Cuomo C.A."/>
            <person name="Schwartz I.S."/>
            <person name="Kenyon C."/>
            <person name="de Hoog G.S."/>
            <person name="Govender N.P."/>
            <person name="Botha A."/>
            <person name="Moreno L."/>
            <person name="de Vries M."/>
            <person name="Munoz J.F."/>
            <person name="Stielow J.B."/>
        </authorList>
    </citation>
    <scope>NUCLEOTIDE SEQUENCE [LARGE SCALE GENOMIC DNA]</scope>
    <source>
        <strain evidence="2 3">CBS 136260</strain>
    </source>
</reference>